<dbReference type="AlphaFoldDB" id="A0A7S2E745"/>
<proteinExistence type="predicted"/>
<name>A0A7S2E745_9STRA</name>
<accession>A0A7S2E745</accession>
<evidence type="ECO:0000313" key="2">
    <source>
        <dbReference type="EMBL" id="CAD9319184.1"/>
    </source>
</evidence>
<dbReference type="PROSITE" id="PS51257">
    <property type="entry name" value="PROKAR_LIPOPROTEIN"/>
    <property type="match status" value="1"/>
</dbReference>
<keyword evidence="1" id="KW-0732">Signal</keyword>
<organism evidence="2">
    <name type="scientific">Ditylum brightwellii</name>
    <dbReference type="NCBI Taxonomy" id="49249"/>
    <lineage>
        <taxon>Eukaryota</taxon>
        <taxon>Sar</taxon>
        <taxon>Stramenopiles</taxon>
        <taxon>Ochrophyta</taxon>
        <taxon>Bacillariophyta</taxon>
        <taxon>Mediophyceae</taxon>
        <taxon>Lithodesmiophycidae</taxon>
        <taxon>Lithodesmiales</taxon>
        <taxon>Lithodesmiaceae</taxon>
        <taxon>Ditylum</taxon>
    </lineage>
</organism>
<gene>
    <name evidence="2" type="ORF">DBRI1063_LOCUS5273</name>
</gene>
<evidence type="ECO:0000256" key="1">
    <source>
        <dbReference type="SAM" id="SignalP"/>
    </source>
</evidence>
<reference evidence="2" key="1">
    <citation type="submission" date="2021-01" db="EMBL/GenBank/DDBJ databases">
        <authorList>
            <person name="Corre E."/>
            <person name="Pelletier E."/>
            <person name="Niang G."/>
            <person name="Scheremetjew M."/>
            <person name="Finn R."/>
            <person name="Kale V."/>
            <person name="Holt S."/>
            <person name="Cochrane G."/>
            <person name="Meng A."/>
            <person name="Brown T."/>
            <person name="Cohen L."/>
        </authorList>
    </citation>
    <scope>NUCLEOTIDE SEQUENCE</scope>
    <source>
        <strain evidence="2">Pop2</strain>
    </source>
</reference>
<feature type="signal peptide" evidence="1">
    <location>
        <begin position="1"/>
        <end position="20"/>
    </location>
</feature>
<protein>
    <submittedName>
        <fullName evidence="2">Uncharacterized protein</fullName>
    </submittedName>
</protein>
<sequence length="406" mass="44604">MKISALPLSLLVALPSYTSAASCLASLTRFNLAFRGRCRYDDVLGRIADEVAKTEACEGVTAENELIALLGVTTVEGAQGKVYSMCEGLFQAEKADEFLPFPDISEQGPQFDKQYYDGNTYWNEQYETNVENRVPYLKNEAANRLDIDAANVEDVYDGIAKSGGIQFPGGLSNFQDDDGNICDLRAVMCCWASDRQANDNNGNCAKAYDTNCVDADPGDNTDICYVDMSRSGGSAHVDAGFALYPGDNNDGEGSVHCHGFAWSQDEQHHTSRFFGNNLFFVSMYDHMSQRGYVRNIPGAPMCGCVEKMPVVTRSDCTQVDVSEVFSIDYAGTDIEFSRVPGYLKIAFNACQGLGANNNLEEYYKRLERNGHATAEELARLQTYIVGNNNCPSATASFVETMGFEYI</sequence>
<feature type="chain" id="PRO_5030822982" evidence="1">
    <location>
        <begin position="21"/>
        <end position="406"/>
    </location>
</feature>
<dbReference type="EMBL" id="HBGN01008261">
    <property type="protein sequence ID" value="CAD9319184.1"/>
    <property type="molecule type" value="Transcribed_RNA"/>
</dbReference>